<dbReference type="RefSeq" id="WP_099916409.1">
    <property type="nucleotide sequence ID" value="NZ_BMHS01000024.1"/>
</dbReference>
<dbReference type="InterPro" id="IPR014344">
    <property type="entry name" value="XrtA_polysacc_deacetyl"/>
</dbReference>
<dbReference type="OrthoDB" id="9784220at2"/>
<dbReference type="InterPro" id="IPR022560">
    <property type="entry name" value="DUF3473"/>
</dbReference>
<feature type="domain" description="NodB homology" evidence="1">
    <location>
        <begin position="33"/>
        <end position="231"/>
    </location>
</feature>
<dbReference type="SUPFAM" id="SSF88713">
    <property type="entry name" value="Glycoside hydrolase/deacetylase"/>
    <property type="match status" value="1"/>
</dbReference>
<dbReference type="Gene3D" id="3.20.20.370">
    <property type="entry name" value="Glycoside hydrolase/deacetylase"/>
    <property type="match status" value="1"/>
</dbReference>
<dbReference type="InterPro" id="IPR011330">
    <property type="entry name" value="Glyco_hydro/deAcase_b/a-brl"/>
</dbReference>
<name>A0A2G8T021_9BURK</name>
<evidence type="ECO:0000313" key="3">
    <source>
        <dbReference type="Proteomes" id="UP000228593"/>
    </source>
</evidence>
<dbReference type="NCBIfam" id="TIGR03006">
    <property type="entry name" value="pepcterm_polyde"/>
    <property type="match status" value="1"/>
</dbReference>
<comment type="caution">
    <text evidence="2">The sequence shown here is derived from an EMBL/GenBank/DDBJ whole genome shotgun (WGS) entry which is preliminary data.</text>
</comment>
<dbReference type="Proteomes" id="UP000228593">
    <property type="component" value="Unassembled WGS sequence"/>
</dbReference>
<organism evidence="2 3">
    <name type="scientific">Massilia psychrophila</name>
    <dbReference type="NCBI Taxonomy" id="1603353"/>
    <lineage>
        <taxon>Bacteria</taxon>
        <taxon>Pseudomonadati</taxon>
        <taxon>Pseudomonadota</taxon>
        <taxon>Betaproteobacteria</taxon>
        <taxon>Burkholderiales</taxon>
        <taxon>Oxalobacteraceae</taxon>
        <taxon>Telluria group</taxon>
        <taxon>Massilia</taxon>
    </lineage>
</organism>
<dbReference type="InterPro" id="IPR002509">
    <property type="entry name" value="NODB_dom"/>
</dbReference>
<dbReference type="GO" id="GO:0005975">
    <property type="term" value="P:carbohydrate metabolic process"/>
    <property type="evidence" value="ECO:0007669"/>
    <property type="project" value="InterPro"/>
</dbReference>
<dbReference type="GO" id="GO:0016810">
    <property type="term" value="F:hydrolase activity, acting on carbon-nitrogen (but not peptide) bonds"/>
    <property type="evidence" value="ECO:0007669"/>
    <property type="project" value="InterPro"/>
</dbReference>
<dbReference type="PROSITE" id="PS51677">
    <property type="entry name" value="NODB"/>
    <property type="match status" value="1"/>
</dbReference>
<evidence type="ECO:0000259" key="1">
    <source>
        <dbReference type="PROSITE" id="PS51677"/>
    </source>
</evidence>
<dbReference type="PANTHER" id="PTHR47561">
    <property type="entry name" value="POLYSACCHARIDE DEACETYLASE FAMILY PROTEIN (AFU_ORTHOLOGUE AFUA_6G05030)"/>
    <property type="match status" value="1"/>
</dbReference>
<dbReference type="Pfam" id="PF01522">
    <property type="entry name" value="Polysacc_deac_1"/>
    <property type="match status" value="1"/>
</dbReference>
<dbReference type="PANTHER" id="PTHR47561:SF1">
    <property type="entry name" value="POLYSACCHARIDE DEACETYLASE FAMILY PROTEIN (AFU_ORTHOLOGUE AFUA_6G05030)"/>
    <property type="match status" value="1"/>
</dbReference>
<reference evidence="2 3" key="1">
    <citation type="submission" date="2017-10" db="EMBL/GenBank/DDBJ databases">
        <title>Massilia psychrophilum sp. nov., a novel purple-pigmented bacterium isolated from Tianshan glacier, Xinjiang Municipality, China.</title>
        <authorList>
            <person name="Wang H."/>
        </authorList>
    </citation>
    <scope>NUCLEOTIDE SEQUENCE [LARGE SCALE GENOMIC DNA]</scope>
    <source>
        <strain evidence="2 3">JCM 30813</strain>
    </source>
</reference>
<evidence type="ECO:0000313" key="2">
    <source>
        <dbReference type="EMBL" id="PIL39386.1"/>
    </source>
</evidence>
<dbReference type="AlphaFoldDB" id="A0A2G8T021"/>
<gene>
    <name evidence="2" type="ORF">CR103_12950</name>
</gene>
<accession>A0A2G8T021</accession>
<keyword evidence="3" id="KW-1185">Reference proteome</keyword>
<dbReference type="InterPro" id="IPR045235">
    <property type="entry name" value="PuuE_HpPgdA-like"/>
</dbReference>
<dbReference type="CDD" id="cd10941">
    <property type="entry name" value="CE4_PuuE_HpPgdA_like_2"/>
    <property type="match status" value="1"/>
</dbReference>
<sequence>MKLDAPAERPRAALGQLIRNAMTIDVEDYFQVSAFAPHIDRASWPERECRVEANIERILALLATAGVHATFFTLGWIAERYPAMVRRIVAGGHELASHGYAHQRASDQDLATFTDDIERAKALLEDIGGQAVLGYRAPSFSIGSANLWALDALLAAGYRYSSSIYPIKHDHYGMPDAPRFAFYPNGPDGLLEVPVTTVRLMDRNFPAGGGGYFRLLPYAVSRWMMRRVNASDRQSAVFYFHPWEIDPGQPRPEGVDAKSRFRHYVNLARTQQRIEALTRDFAWDRMDRIFLGKQ</sequence>
<dbReference type="EMBL" id="PDOB01000019">
    <property type="protein sequence ID" value="PIL39386.1"/>
    <property type="molecule type" value="Genomic_DNA"/>
</dbReference>
<dbReference type="Pfam" id="PF11959">
    <property type="entry name" value="DUF3473"/>
    <property type="match status" value="1"/>
</dbReference>
<protein>
    <submittedName>
        <fullName evidence="2">Polysaccharide deacetylase family protein</fullName>
    </submittedName>
</protein>
<proteinExistence type="predicted"/>